<protein>
    <recommendedName>
        <fullName evidence="3">Phenylalanine--tRNA ligase beta subunit</fullName>
        <ecNumber evidence="2">6.1.1.20</ecNumber>
    </recommendedName>
    <alternativeName>
        <fullName evidence="12">Phenylalanyl-tRNA synthetase beta subunit</fullName>
    </alternativeName>
</protein>
<feature type="domain" description="B5" evidence="13">
    <location>
        <begin position="147"/>
        <end position="224"/>
    </location>
</feature>
<evidence type="ECO:0000313" key="14">
    <source>
        <dbReference type="Proteomes" id="UP000694865"/>
    </source>
</evidence>
<keyword evidence="7" id="KW-0547">Nucleotide-binding</keyword>
<keyword evidence="5" id="KW-0436">Ligase</keyword>
<keyword evidence="11" id="KW-0030">Aminoacyl-tRNA synthetase</keyword>
<gene>
    <name evidence="15" type="primary">LOC102810415</name>
</gene>
<dbReference type="Pfam" id="PF18262">
    <property type="entry name" value="PhetRS_B1"/>
    <property type="match status" value="1"/>
</dbReference>
<dbReference type="GeneID" id="102810415"/>
<dbReference type="Gene3D" id="3.50.40.10">
    <property type="entry name" value="Phenylalanyl-trna Synthetase, Chain B, domain 3"/>
    <property type="match status" value="1"/>
</dbReference>
<evidence type="ECO:0000256" key="6">
    <source>
        <dbReference type="ARBA" id="ARBA00022723"/>
    </source>
</evidence>
<keyword evidence="9" id="KW-0460">Magnesium</keyword>
<organism evidence="14 15">
    <name type="scientific">Saccoglossus kowalevskii</name>
    <name type="common">Acorn worm</name>
    <dbReference type="NCBI Taxonomy" id="10224"/>
    <lineage>
        <taxon>Eukaryota</taxon>
        <taxon>Metazoa</taxon>
        <taxon>Hemichordata</taxon>
        <taxon>Enteropneusta</taxon>
        <taxon>Harrimaniidae</taxon>
        <taxon>Saccoglossus</taxon>
    </lineage>
</organism>
<dbReference type="RefSeq" id="XP_006815108.1">
    <property type="nucleotide sequence ID" value="XM_006815045.1"/>
</dbReference>
<name>A0ABM0M517_SACKO</name>
<dbReference type="CDD" id="cd00769">
    <property type="entry name" value="PheRS_beta_core"/>
    <property type="match status" value="1"/>
</dbReference>
<keyword evidence="14" id="KW-1185">Reference proteome</keyword>
<keyword evidence="6" id="KW-0479">Metal-binding</keyword>
<dbReference type="PANTHER" id="PTHR10947:SF0">
    <property type="entry name" value="PHENYLALANINE--TRNA LIGASE BETA SUBUNIT"/>
    <property type="match status" value="1"/>
</dbReference>
<reference evidence="15" key="1">
    <citation type="submission" date="2025-08" db="UniProtKB">
        <authorList>
            <consortium name="RefSeq"/>
        </authorList>
    </citation>
    <scope>IDENTIFICATION</scope>
    <source>
        <tissue evidence="15">Testes</tissue>
    </source>
</reference>
<dbReference type="SUPFAM" id="SSF46955">
    <property type="entry name" value="Putative DNA-binding domain"/>
    <property type="match status" value="1"/>
</dbReference>
<accession>A0ABM0M517</accession>
<evidence type="ECO:0000256" key="2">
    <source>
        <dbReference type="ARBA" id="ARBA00012814"/>
    </source>
</evidence>
<dbReference type="PROSITE" id="PS51483">
    <property type="entry name" value="B5"/>
    <property type="match status" value="1"/>
</dbReference>
<dbReference type="Proteomes" id="UP000694865">
    <property type="component" value="Unplaced"/>
</dbReference>
<dbReference type="InterPro" id="IPR009061">
    <property type="entry name" value="DNA-bd_dom_put_sf"/>
</dbReference>
<evidence type="ECO:0000256" key="5">
    <source>
        <dbReference type="ARBA" id="ARBA00022598"/>
    </source>
</evidence>
<evidence type="ECO:0000313" key="15">
    <source>
        <dbReference type="RefSeq" id="XP_006815108.1"/>
    </source>
</evidence>
<dbReference type="SMART" id="SM00874">
    <property type="entry name" value="B5"/>
    <property type="match status" value="1"/>
</dbReference>
<dbReference type="Pfam" id="PF03484">
    <property type="entry name" value="B5"/>
    <property type="match status" value="1"/>
</dbReference>
<sequence length="434" mass="48150">MPTIGVKRDLLFQALGTTMTDEEFDELCFEFGLELDEVTSEKGMLIREQGDDKGIDASDAVIYRVEVPANSNIPVNATKRLVASDHSKISLKTKNIFIESTATDLTKAKVVLDTLVTMFCGYCTQPFIVESVEVINPDGSKVIYPQLQYRHEVISVKKTNKAIGISESADTLARLLTRMCLKSEVIDNGENIKVEVPPTRHDVIHACDIYEDAAIAYGYNNITETLPKCATIGEQFPINKLTDLLRKDLAAAGFTEALTFALCSREDIADKLNKDLANTKAVHISNPKTAEFQVARTTLLPGLLKTLSSNKKMPLPLKLFEISDIVVQDADKDVGARNYRKLCAVYYNKSPGFEVIHGLLDRTMKILEVPLKKDNTGYYIRSADDATYFPGRCAEIVVYGNVIGKLGVLHPDVITKFELSLPCSTFEIDLHPFL</sequence>
<evidence type="ECO:0000259" key="13">
    <source>
        <dbReference type="PROSITE" id="PS51483"/>
    </source>
</evidence>
<keyword evidence="8" id="KW-0067">ATP-binding</keyword>
<evidence type="ECO:0000256" key="3">
    <source>
        <dbReference type="ARBA" id="ARBA00017032"/>
    </source>
</evidence>
<evidence type="ECO:0000256" key="11">
    <source>
        <dbReference type="ARBA" id="ARBA00023146"/>
    </source>
</evidence>
<keyword evidence="4" id="KW-0963">Cytoplasm</keyword>
<dbReference type="Pfam" id="PF17759">
    <property type="entry name" value="tRNA_synthFbeta"/>
    <property type="match status" value="1"/>
</dbReference>
<dbReference type="PANTHER" id="PTHR10947">
    <property type="entry name" value="PHENYLALANYL-TRNA SYNTHETASE BETA CHAIN AND LEUCINE-RICH REPEAT-CONTAINING PROTEIN 47"/>
    <property type="match status" value="1"/>
</dbReference>
<evidence type="ECO:0000256" key="4">
    <source>
        <dbReference type="ARBA" id="ARBA00022490"/>
    </source>
</evidence>
<evidence type="ECO:0000256" key="1">
    <source>
        <dbReference type="ARBA" id="ARBA00001946"/>
    </source>
</evidence>
<dbReference type="Gene3D" id="3.30.56.10">
    <property type="match status" value="2"/>
</dbReference>
<dbReference type="Gene3D" id="3.30.930.10">
    <property type="entry name" value="Bira Bifunctional Protein, Domain 2"/>
    <property type="match status" value="1"/>
</dbReference>
<dbReference type="EC" id="6.1.1.20" evidence="2"/>
<evidence type="ECO:0000256" key="8">
    <source>
        <dbReference type="ARBA" id="ARBA00022840"/>
    </source>
</evidence>
<dbReference type="InterPro" id="IPR005147">
    <property type="entry name" value="tRNA_synthase_B5-dom"/>
</dbReference>
<dbReference type="InterPro" id="IPR041616">
    <property type="entry name" value="PheRS_beta_core"/>
</dbReference>
<dbReference type="InterPro" id="IPR020825">
    <property type="entry name" value="Phe-tRNA_synthase-like_B3/B4"/>
</dbReference>
<proteinExistence type="predicted"/>
<dbReference type="InterPro" id="IPR045864">
    <property type="entry name" value="aa-tRNA-synth_II/BPL/LPL"/>
</dbReference>
<evidence type="ECO:0000256" key="10">
    <source>
        <dbReference type="ARBA" id="ARBA00022917"/>
    </source>
</evidence>
<dbReference type="InterPro" id="IPR040659">
    <property type="entry name" value="PhetRS_B1"/>
</dbReference>
<dbReference type="SUPFAM" id="SSF55681">
    <property type="entry name" value="Class II aaRS and biotin synthetases"/>
    <property type="match status" value="1"/>
</dbReference>
<dbReference type="InterPro" id="IPR004531">
    <property type="entry name" value="Phe-tRNA-synth_IIc_bsu_arc_euk"/>
</dbReference>
<evidence type="ECO:0000256" key="12">
    <source>
        <dbReference type="ARBA" id="ARBA00033189"/>
    </source>
</evidence>
<comment type="cofactor">
    <cofactor evidence="1">
        <name>Mg(2+)</name>
        <dbReference type="ChEBI" id="CHEBI:18420"/>
    </cofactor>
</comment>
<evidence type="ECO:0000256" key="9">
    <source>
        <dbReference type="ARBA" id="ARBA00022842"/>
    </source>
</evidence>
<dbReference type="InterPro" id="IPR045060">
    <property type="entry name" value="Phe-tRNA-ligase_IIc_bsu"/>
</dbReference>
<dbReference type="NCBIfam" id="TIGR00471">
    <property type="entry name" value="pheT_arch"/>
    <property type="match status" value="1"/>
</dbReference>
<evidence type="ECO:0000256" key="7">
    <source>
        <dbReference type="ARBA" id="ARBA00022741"/>
    </source>
</evidence>
<keyword evidence="10" id="KW-0648">Protein biosynthesis</keyword>